<feature type="domain" description="N-acetyltransferase" evidence="3">
    <location>
        <begin position="5"/>
        <end position="196"/>
    </location>
</feature>
<dbReference type="CDD" id="cd04301">
    <property type="entry name" value="NAT_SF"/>
    <property type="match status" value="1"/>
</dbReference>
<evidence type="ECO:0000259" key="3">
    <source>
        <dbReference type="PROSITE" id="PS51186"/>
    </source>
</evidence>
<dbReference type="InterPro" id="IPR000182">
    <property type="entry name" value="GNAT_dom"/>
</dbReference>
<dbReference type="PANTHER" id="PTHR43877">
    <property type="entry name" value="AMINOALKYLPHOSPHONATE N-ACETYLTRANSFERASE-RELATED-RELATED"/>
    <property type="match status" value="1"/>
</dbReference>
<evidence type="ECO:0000256" key="2">
    <source>
        <dbReference type="ARBA" id="ARBA00023315"/>
    </source>
</evidence>
<name>A0ABR5E3G5_9HYPH</name>
<evidence type="ECO:0000313" key="4">
    <source>
        <dbReference type="EMBL" id="KKC34767.1"/>
    </source>
</evidence>
<organism evidence="4 5">
    <name type="scientific">Devosia psychrophila</name>
    <dbReference type="NCBI Taxonomy" id="728005"/>
    <lineage>
        <taxon>Bacteria</taxon>
        <taxon>Pseudomonadati</taxon>
        <taxon>Pseudomonadota</taxon>
        <taxon>Alphaproteobacteria</taxon>
        <taxon>Hyphomicrobiales</taxon>
        <taxon>Devosiaceae</taxon>
        <taxon>Devosia</taxon>
    </lineage>
</organism>
<dbReference type="PROSITE" id="PS51186">
    <property type="entry name" value="GNAT"/>
    <property type="match status" value="1"/>
</dbReference>
<dbReference type="EMBL" id="LAPV01000009">
    <property type="protein sequence ID" value="KKC34767.1"/>
    <property type="molecule type" value="Genomic_DNA"/>
</dbReference>
<dbReference type="Gene3D" id="3.40.630.30">
    <property type="match status" value="1"/>
</dbReference>
<dbReference type="InterPro" id="IPR016181">
    <property type="entry name" value="Acyl_CoA_acyltransferase"/>
</dbReference>
<comment type="caution">
    <text evidence="4">The sequence shown here is derived from an EMBL/GenBank/DDBJ whole genome shotgun (WGS) entry which is preliminary data.</text>
</comment>
<accession>A0ABR5E3G5</accession>
<protein>
    <recommendedName>
        <fullName evidence="3">N-acetyltransferase domain-containing protein</fullName>
    </recommendedName>
</protein>
<reference evidence="4 5" key="1">
    <citation type="submission" date="2015-03" db="EMBL/GenBank/DDBJ databases">
        <authorList>
            <person name="Lepp D."/>
            <person name="Hassan Y.I."/>
            <person name="Li X.-Z."/>
            <person name="Zhou T."/>
        </authorList>
    </citation>
    <scope>NUCLEOTIDE SEQUENCE [LARGE SCALE GENOMIC DNA]</scope>
    <source>
        <strain evidence="4 5">Cr7-05</strain>
    </source>
</reference>
<evidence type="ECO:0000256" key="1">
    <source>
        <dbReference type="ARBA" id="ARBA00022679"/>
    </source>
</evidence>
<sequence length="196" mass="21509">MSMSISVRPARKSDAAEIALLVNIAVHGSVAKGWAQDKQAEGTYEPLEVGRLEMLKDDTPFGWRSAFMAEADDEVAGMLLGYRKPDAREPVPVNTWAPMRPIQELEAEAHGRWFISMLGVHKTWRGKGIGSVLLDHAEAQAKNTQARGQALVVEDANAGARKLYESRGFSVTASRPMVPFPGTPQHGSDWLLMVKE</sequence>
<keyword evidence="5" id="KW-1185">Reference proteome</keyword>
<proteinExistence type="predicted"/>
<evidence type="ECO:0000313" key="5">
    <source>
        <dbReference type="Proteomes" id="UP000033519"/>
    </source>
</evidence>
<dbReference type="Pfam" id="PF00583">
    <property type="entry name" value="Acetyltransf_1"/>
    <property type="match status" value="1"/>
</dbReference>
<keyword evidence="1" id="KW-0808">Transferase</keyword>
<dbReference type="SUPFAM" id="SSF55729">
    <property type="entry name" value="Acyl-CoA N-acyltransferases (Nat)"/>
    <property type="match status" value="1"/>
</dbReference>
<keyword evidence="2" id="KW-0012">Acyltransferase</keyword>
<gene>
    <name evidence="4" type="ORF">WH91_00570</name>
</gene>
<dbReference type="Proteomes" id="UP000033519">
    <property type="component" value="Unassembled WGS sequence"/>
</dbReference>
<dbReference type="InterPro" id="IPR050832">
    <property type="entry name" value="Bact_Acetyltransf"/>
</dbReference>
<dbReference type="PANTHER" id="PTHR43877:SF1">
    <property type="entry name" value="ACETYLTRANSFERASE"/>
    <property type="match status" value="1"/>
</dbReference>